<gene>
    <name evidence="7" type="ORF">ZOSMA_104G00360</name>
</gene>
<evidence type="ECO:0000256" key="5">
    <source>
        <dbReference type="ARBA" id="ARBA00048336"/>
    </source>
</evidence>
<dbReference type="InterPro" id="IPR001932">
    <property type="entry name" value="PPM-type_phosphatase-like_dom"/>
</dbReference>
<dbReference type="SUPFAM" id="SSF81606">
    <property type="entry name" value="PP2C-like"/>
    <property type="match status" value="1"/>
</dbReference>
<accession>A0A0K9Q4T2</accession>
<comment type="catalytic activity">
    <reaction evidence="4">
        <text>O-phospho-L-seryl-[protein] + H2O = L-seryl-[protein] + phosphate</text>
        <dbReference type="Rhea" id="RHEA:20629"/>
        <dbReference type="Rhea" id="RHEA-COMP:9863"/>
        <dbReference type="Rhea" id="RHEA-COMP:11604"/>
        <dbReference type="ChEBI" id="CHEBI:15377"/>
        <dbReference type="ChEBI" id="CHEBI:29999"/>
        <dbReference type="ChEBI" id="CHEBI:43474"/>
        <dbReference type="ChEBI" id="CHEBI:83421"/>
        <dbReference type="EC" id="3.1.3.16"/>
    </reaction>
</comment>
<dbReference type="CDD" id="cd00143">
    <property type="entry name" value="PP2Cc"/>
    <property type="match status" value="1"/>
</dbReference>
<comment type="caution">
    <text evidence="7">The sequence shown here is derived from an EMBL/GenBank/DDBJ whole genome shotgun (WGS) entry which is preliminary data.</text>
</comment>
<evidence type="ECO:0000313" key="7">
    <source>
        <dbReference type="EMBL" id="KMZ76283.1"/>
    </source>
</evidence>
<dbReference type="GO" id="GO:1902531">
    <property type="term" value="P:regulation of intracellular signal transduction"/>
    <property type="evidence" value="ECO:0000318"/>
    <property type="project" value="GO_Central"/>
</dbReference>
<dbReference type="InterPro" id="IPR015655">
    <property type="entry name" value="PP2C"/>
</dbReference>
<keyword evidence="2" id="KW-0378">Hydrolase</keyword>
<evidence type="ECO:0000256" key="2">
    <source>
        <dbReference type="ARBA" id="ARBA00022801"/>
    </source>
</evidence>
<dbReference type="Proteomes" id="UP000036987">
    <property type="component" value="Unassembled WGS sequence"/>
</dbReference>
<evidence type="ECO:0000256" key="4">
    <source>
        <dbReference type="ARBA" id="ARBA00047761"/>
    </source>
</evidence>
<name>A0A0K9Q4T2_ZOSMR</name>
<feature type="domain" description="PPM-type phosphatase" evidence="6">
    <location>
        <begin position="37"/>
        <end position="292"/>
    </location>
</feature>
<evidence type="ECO:0000256" key="3">
    <source>
        <dbReference type="ARBA" id="ARBA00022912"/>
    </source>
</evidence>
<dbReference type="PANTHER" id="PTHR47992">
    <property type="entry name" value="PROTEIN PHOSPHATASE"/>
    <property type="match status" value="1"/>
</dbReference>
<dbReference type="Gene3D" id="3.60.40.10">
    <property type="entry name" value="PPM-type phosphatase domain"/>
    <property type="match status" value="2"/>
</dbReference>
<dbReference type="OrthoDB" id="10049211at2759"/>
<comment type="catalytic activity">
    <reaction evidence="5">
        <text>O-phospho-L-threonyl-[protein] + H2O = L-threonyl-[protein] + phosphate</text>
        <dbReference type="Rhea" id="RHEA:47004"/>
        <dbReference type="Rhea" id="RHEA-COMP:11060"/>
        <dbReference type="Rhea" id="RHEA-COMP:11605"/>
        <dbReference type="ChEBI" id="CHEBI:15377"/>
        <dbReference type="ChEBI" id="CHEBI:30013"/>
        <dbReference type="ChEBI" id="CHEBI:43474"/>
        <dbReference type="ChEBI" id="CHEBI:61977"/>
        <dbReference type="EC" id="3.1.3.16"/>
    </reaction>
</comment>
<sequence length="369" mass="41701">MADLLILLRRIASYCWTKALHCLNGEDYDLQSKDNIGYQKGTLSIAAVHDHYPPHEFVQVVSASSLTFLGIYDGHMGYQASTYVCENILNHVLNLAERSKMVSEHVLGEAIVATESGYQELVRASNDPNGAFSTVGSCCLIAILWKNRIFLANLGDSEAVVGRFRLNKMIAVPLNSIHNTRSFDERNRVNEKKSRFYYESDPLFRPLLSSEPETFSYILEDDDNFLIVASHGFWAHLSKDEAVHIVHNYPRMGIAARLVNRAMNKALIIERSWRPTMGRGHPDDMTVVVIFMDWKIRAPAGSAGVYLSVRSSEDGRLIEDKITDDDSMVGEHLRRLGDLNTMLELDKIAARNERRSARRQLRADLGFLV</sequence>
<dbReference type="PROSITE" id="PS51746">
    <property type="entry name" value="PPM_2"/>
    <property type="match status" value="1"/>
</dbReference>
<evidence type="ECO:0000256" key="1">
    <source>
        <dbReference type="ARBA" id="ARBA00013081"/>
    </source>
</evidence>
<dbReference type="SMART" id="SM00332">
    <property type="entry name" value="PP2Cc"/>
    <property type="match status" value="1"/>
</dbReference>
<dbReference type="InterPro" id="IPR036457">
    <property type="entry name" value="PPM-type-like_dom_sf"/>
</dbReference>
<reference evidence="8" key="1">
    <citation type="journal article" date="2016" name="Nature">
        <title>The genome of the seagrass Zostera marina reveals angiosperm adaptation to the sea.</title>
        <authorList>
            <person name="Olsen J.L."/>
            <person name="Rouze P."/>
            <person name="Verhelst B."/>
            <person name="Lin Y.-C."/>
            <person name="Bayer T."/>
            <person name="Collen J."/>
            <person name="Dattolo E."/>
            <person name="De Paoli E."/>
            <person name="Dittami S."/>
            <person name="Maumus F."/>
            <person name="Michel G."/>
            <person name="Kersting A."/>
            <person name="Lauritano C."/>
            <person name="Lohaus R."/>
            <person name="Toepel M."/>
            <person name="Tonon T."/>
            <person name="Vanneste K."/>
            <person name="Amirebrahimi M."/>
            <person name="Brakel J."/>
            <person name="Bostroem C."/>
            <person name="Chovatia M."/>
            <person name="Grimwood J."/>
            <person name="Jenkins J.W."/>
            <person name="Jueterbock A."/>
            <person name="Mraz A."/>
            <person name="Stam W.T."/>
            <person name="Tice H."/>
            <person name="Bornberg-Bauer E."/>
            <person name="Green P.J."/>
            <person name="Pearson G.A."/>
            <person name="Procaccini G."/>
            <person name="Duarte C.M."/>
            <person name="Schmutz J."/>
            <person name="Reusch T.B.H."/>
            <person name="Van de Peer Y."/>
        </authorList>
    </citation>
    <scope>NUCLEOTIDE SEQUENCE [LARGE SCALE GENOMIC DNA]</scope>
    <source>
        <strain evidence="8">cv. Finnish</strain>
    </source>
</reference>
<keyword evidence="3" id="KW-0904">Protein phosphatase</keyword>
<dbReference type="EC" id="3.1.3.16" evidence="1"/>
<dbReference type="EMBL" id="LFYR01000056">
    <property type="protein sequence ID" value="KMZ76283.1"/>
    <property type="molecule type" value="Genomic_DNA"/>
</dbReference>
<dbReference type="STRING" id="29655.A0A0K9Q4T2"/>
<organism evidence="7 8">
    <name type="scientific">Zostera marina</name>
    <name type="common">Eelgrass</name>
    <dbReference type="NCBI Taxonomy" id="29655"/>
    <lineage>
        <taxon>Eukaryota</taxon>
        <taxon>Viridiplantae</taxon>
        <taxon>Streptophyta</taxon>
        <taxon>Embryophyta</taxon>
        <taxon>Tracheophyta</taxon>
        <taxon>Spermatophyta</taxon>
        <taxon>Magnoliopsida</taxon>
        <taxon>Liliopsida</taxon>
        <taxon>Zosteraceae</taxon>
        <taxon>Zostera</taxon>
    </lineage>
</organism>
<dbReference type="AlphaFoldDB" id="A0A0K9Q4T2"/>
<evidence type="ECO:0000313" key="8">
    <source>
        <dbReference type="Proteomes" id="UP000036987"/>
    </source>
</evidence>
<dbReference type="GO" id="GO:0004722">
    <property type="term" value="F:protein serine/threonine phosphatase activity"/>
    <property type="evidence" value="ECO:0000318"/>
    <property type="project" value="GO_Central"/>
</dbReference>
<proteinExistence type="predicted"/>
<protein>
    <recommendedName>
        <fullName evidence="1">protein-serine/threonine phosphatase</fullName>
        <ecNumber evidence="1">3.1.3.16</ecNumber>
    </recommendedName>
</protein>
<evidence type="ECO:0000259" key="6">
    <source>
        <dbReference type="PROSITE" id="PS51746"/>
    </source>
</evidence>
<keyword evidence="8" id="KW-1185">Reference proteome</keyword>
<dbReference type="Pfam" id="PF00481">
    <property type="entry name" value="PP2C"/>
    <property type="match status" value="1"/>
</dbReference>